<feature type="region of interest" description="Disordered" evidence="5">
    <location>
        <begin position="629"/>
        <end position="652"/>
    </location>
</feature>
<dbReference type="EMBL" id="BRPL01000002">
    <property type="protein sequence ID" value="GLB47151.1"/>
    <property type="molecule type" value="Genomic_DNA"/>
</dbReference>
<keyword evidence="2" id="KW-0547">Nucleotide-binding</keyword>
<dbReference type="Gene3D" id="1.10.287.380">
    <property type="entry name" value="Valyl-tRNA synthetase, C-terminal domain"/>
    <property type="match status" value="1"/>
</dbReference>
<name>A0A9W6ESK3_9LACO</name>
<dbReference type="GO" id="GO:0005524">
    <property type="term" value="F:ATP binding"/>
    <property type="evidence" value="ECO:0007669"/>
    <property type="project" value="UniProtKB-KW"/>
</dbReference>
<organism evidence="7 8">
    <name type="scientific">Philodulcilactobacillus myokoensis</name>
    <dbReference type="NCBI Taxonomy" id="2929573"/>
    <lineage>
        <taxon>Bacteria</taxon>
        <taxon>Bacillati</taxon>
        <taxon>Bacillota</taxon>
        <taxon>Bacilli</taxon>
        <taxon>Lactobacillales</taxon>
        <taxon>Lactobacillaceae</taxon>
        <taxon>Philodulcilactobacillus</taxon>
    </lineage>
</organism>
<accession>A0A9W6ESK3</accession>
<keyword evidence="4" id="KW-0175">Coiled coil</keyword>
<feature type="compositionally biased region" description="Low complexity" evidence="5">
    <location>
        <begin position="560"/>
        <end position="569"/>
    </location>
</feature>
<evidence type="ECO:0000256" key="1">
    <source>
        <dbReference type="ARBA" id="ARBA00022737"/>
    </source>
</evidence>
<dbReference type="FunFam" id="3.40.50.300:FF:000011">
    <property type="entry name" value="Putative ABC transporter ATP-binding component"/>
    <property type="match status" value="1"/>
</dbReference>
<sequence>MNILQIKNVTKRFEGKDLFSQINMDIPEKGRIGLVGRNGVGKSTLIKMIVGQENIDEGEIIKNHHLTIGYLAQNNALDSKNTIWGEMLTVFKSLRDLENQMHRLENQMSEQNVIEHPAQLKQVTHTYDQVQLKFNRLNGYGYKAEIRTVLAGFNFHPKDYDKRINELSGGQQTQLALAKLLLEKRDLLILDEPTNHLDVKTITWLENYIQGYPGALLIVSHDRYFMDKIVNHVYDLEHKTITSYHGNYSDFVKEKKKRYYQQLKAYQKQQGQIKKEKEFIKKNISRASTTKRAQARRKQLAKIKKIEKPLNNNKVAQFRFTPKRKSGNVILNLHNLAIGYDHNVISSPINLDVKRHQEIAVIGPNGIGKSTLLKTILGQIPKINGSIHFGTGIDIGYYDQHQEILHNNKTVLNELWDDHPTTPEGEIRSVLGSFLFSGEEVKKMVHDLSGGEKARLLLTKLAMQHDNFLLLDEPTNHLDIDSREILEKALRNFDGTILFISHDRYFINQIATEVVKINQNGSKLYLGNYDYYIDKKAEEDAIKQQKLAEIAGQHPEKLKSNANNSSGKKNYLKEKELQKQKRKLSRTVKKLEKQLDQLENEKQQIEEKMTEPEVFNDLKKSQNFQKQLDQINNRSKKTADEWEQDSLKLEQL</sequence>
<dbReference type="Gene3D" id="3.40.50.300">
    <property type="entry name" value="P-loop containing nucleotide triphosphate hydrolases"/>
    <property type="match status" value="2"/>
</dbReference>
<evidence type="ECO:0000313" key="7">
    <source>
        <dbReference type="EMBL" id="GLB47151.1"/>
    </source>
</evidence>
<dbReference type="PANTHER" id="PTHR42855">
    <property type="entry name" value="ABC TRANSPORTER ATP-BINDING SUBUNIT"/>
    <property type="match status" value="1"/>
</dbReference>
<dbReference type="CDD" id="cd03221">
    <property type="entry name" value="ABCF_EF-3"/>
    <property type="match status" value="2"/>
</dbReference>
<feature type="domain" description="ABC transporter" evidence="6">
    <location>
        <begin position="4"/>
        <end position="263"/>
    </location>
</feature>
<evidence type="ECO:0000259" key="6">
    <source>
        <dbReference type="PROSITE" id="PS50893"/>
    </source>
</evidence>
<evidence type="ECO:0000313" key="8">
    <source>
        <dbReference type="Proteomes" id="UP001144204"/>
    </source>
</evidence>
<feature type="domain" description="ABC transporter" evidence="6">
    <location>
        <begin position="331"/>
        <end position="545"/>
    </location>
</feature>
<reference evidence="7" key="1">
    <citation type="submission" date="2022-07" db="EMBL/GenBank/DDBJ databases">
        <authorList>
            <person name="Kouya T."/>
            <person name="Ishiyama Y."/>
        </authorList>
    </citation>
    <scope>NUCLEOTIDE SEQUENCE</scope>
    <source>
        <strain evidence="7">WR16-4</strain>
    </source>
</reference>
<dbReference type="Pfam" id="PF00005">
    <property type="entry name" value="ABC_tran"/>
    <property type="match status" value="2"/>
</dbReference>
<dbReference type="InterPro" id="IPR003439">
    <property type="entry name" value="ABC_transporter-like_ATP-bd"/>
</dbReference>
<dbReference type="GO" id="GO:0016887">
    <property type="term" value="F:ATP hydrolysis activity"/>
    <property type="evidence" value="ECO:0007669"/>
    <property type="project" value="InterPro"/>
</dbReference>
<reference evidence="7" key="2">
    <citation type="journal article" date="2023" name="PLoS ONE">
        <title>Philodulcilactobacillus myokoensis gen. nov., sp. nov., a fructophilic, acidophilic, and agar-phobic lactic acid bacterium isolated from fermented vegetable extracts.</title>
        <authorList>
            <person name="Kouya T."/>
            <person name="Ishiyama Y."/>
            <person name="Ohashi S."/>
            <person name="Kumakubo R."/>
            <person name="Yamazaki T."/>
            <person name="Otaki T."/>
        </authorList>
    </citation>
    <scope>NUCLEOTIDE SEQUENCE</scope>
    <source>
        <strain evidence="7">WR16-4</strain>
    </source>
</reference>
<dbReference type="Pfam" id="PF12848">
    <property type="entry name" value="ABC_tran_Xtn"/>
    <property type="match status" value="1"/>
</dbReference>
<evidence type="ECO:0000256" key="5">
    <source>
        <dbReference type="SAM" id="MobiDB-lite"/>
    </source>
</evidence>
<dbReference type="InterPro" id="IPR027417">
    <property type="entry name" value="P-loop_NTPase"/>
</dbReference>
<keyword evidence="1" id="KW-0677">Repeat</keyword>
<dbReference type="AlphaFoldDB" id="A0A9W6ESK3"/>
<dbReference type="InterPro" id="IPR032524">
    <property type="entry name" value="ABC_tran_C"/>
</dbReference>
<proteinExistence type="predicted"/>
<dbReference type="InterPro" id="IPR051309">
    <property type="entry name" value="ABCF_ATPase"/>
</dbReference>
<dbReference type="PANTHER" id="PTHR42855:SF2">
    <property type="entry name" value="DRUG RESISTANCE ABC TRANSPORTER,ATP-BINDING PROTEIN"/>
    <property type="match status" value="1"/>
</dbReference>
<gene>
    <name evidence="7" type="ORF">WR164_11300</name>
</gene>
<dbReference type="InterPro" id="IPR032781">
    <property type="entry name" value="ABC_tran_Xtn"/>
</dbReference>
<evidence type="ECO:0000256" key="3">
    <source>
        <dbReference type="ARBA" id="ARBA00022840"/>
    </source>
</evidence>
<dbReference type="Proteomes" id="UP001144204">
    <property type="component" value="Unassembled WGS sequence"/>
</dbReference>
<dbReference type="InterPro" id="IPR003593">
    <property type="entry name" value="AAA+_ATPase"/>
</dbReference>
<feature type="region of interest" description="Disordered" evidence="5">
    <location>
        <begin position="553"/>
        <end position="583"/>
    </location>
</feature>
<feature type="coiled-coil region" evidence="4">
    <location>
        <begin position="87"/>
        <end position="114"/>
    </location>
</feature>
<protein>
    <submittedName>
        <fullName evidence="7">ABC transporter ATP-binding protein</fullName>
    </submittedName>
</protein>
<dbReference type="Pfam" id="PF16326">
    <property type="entry name" value="ABC_tran_CTD"/>
    <property type="match status" value="1"/>
</dbReference>
<keyword evidence="3 7" id="KW-0067">ATP-binding</keyword>
<dbReference type="SUPFAM" id="SSF52540">
    <property type="entry name" value="P-loop containing nucleoside triphosphate hydrolases"/>
    <property type="match status" value="2"/>
</dbReference>
<dbReference type="GO" id="GO:0003677">
    <property type="term" value="F:DNA binding"/>
    <property type="evidence" value="ECO:0007669"/>
    <property type="project" value="InterPro"/>
</dbReference>
<dbReference type="SMART" id="SM00382">
    <property type="entry name" value="AAA"/>
    <property type="match status" value="2"/>
</dbReference>
<comment type="caution">
    <text evidence="7">The sequence shown here is derived from an EMBL/GenBank/DDBJ whole genome shotgun (WGS) entry which is preliminary data.</text>
</comment>
<dbReference type="RefSeq" id="WP_286136609.1">
    <property type="nucleotide sequence ID" value="NZ_BRPL01000002.1"/>
</dbReference>
<dbReference type="PROSITE" id="PS50893">
    <property type="entry name" value="ABC_TRANSPORTER_2"/>
    <property type="match status" value="2"/>
</dbReference>
<dbReference type="InterPro" id="IPR037118">
    <property type="entry name" value="Val-tRNA_synth_C_sf"/>
</dbReference>
<feature type="compositionally biased region" description="Basic and acidic residues" evidence="5">
    <location>
        <begin position="637"/>
        <end position="652"/>
    </location>
</feature>
<keyword evidence="8" id="KW-1185">Reference proteome</keyword>
<evidence type="ECO:0000256" key="4">
    <source>
        <dbReference type="SAM" id="Coils"/>
    </source>
</evidence>
<evidence type="ECO:0000256" key="2">
    <source>
        <dbReference type="ARBA" id="ARBA00022741"/>
    </source>
</evidence>
<dbReference type="FunFam" id="3.40.50.300:FF:000309">
    <property type="entry name" value="ABC transporter ATP-binding protein"/>
    <property type="match status" value="1"/>
</dbReference>